<gene>
    <name evidence="1" type="ORF">LSINAPIS_LOCUS5083</name>
</gene>
<accession>A0A5E4Q3B0</accession>
<protein>
    <submittedName>
        <fullName evidence="1">Uncharacterized protein</fullName>
    </submittedName>
</protein>
<evidence type="ECO:0000313" key="2">
    <source>
        <dbReference type="Proteomes" id="UP000324832"/>
    </source>
</evidence>
<dbReference type="AlphaFoldDB" id="A0A5E4Q3B0"/>
<dbReference type="EMBL" id="FZQP02001371">
    <property type="protein sequence ID" value="VVC92712.1"/>
    <property type="molecule type" value="Genomic_DNA"/>
</dbReference>
<reference evidence="1 2" key="1">
    <citation type="submission" date="2017-07" db="EMBL/GenBank/DDBJ databases">
        <authorList>
            <person name="Talla V."/>
            <person name="Backstrom N."/>
        </authorList>
    </citation>
    <scope>NUCLEOTIDE SEQUENCE [LARGE SCALE GENOMIC DNA]</scope>
</reference>
<dbReference type="Proteomes" id="UP000324832">
    <property type="component" value="Unassembled WGS sequence"/>
</dbReference>
<organism evidence="1 2">
    <name type="scientific">Leptidea sinapis</name>
    <dbReference type="NCBI Taxonomy" id="189913"/>
    <lineage>
        <taxon>Eukaryota</taxon>
        <taxon>Metazoa</taxon>
        <taxon>Ecdysozoa</taxon>
        <taxon>Arthropoda</taxon>
        <taxon>Hexapoda</taxon>
        <taxon>Insecta</taxon>
        <taxon>Pterygota</taxon>
        <taxon>Neoptera</taxon>
        <taxon>Endopterygota</taxon>
        <taxon>Lepidoptera</taxon>
        <taxon>Glossata</taxon>
        <taxon>Ditrysia</taxon>
        <taxon>Papilionoidea</taxon>
        <taxon>Pieridae</taxon>
        <taxon>Dismorphiinae</taxon>
        <taxon>Leptidea</taxon>
    </lineage>
</organism>
<name>A0A5E4Q3B0_9NEOP</name>
<proteinExistence type="predicted"/>
<evidence type="ECO:0000313" key="1">
    <source>
        <dbReference type="EMBL" id="VVC92712.1"/>
    </source>
</evidence>
<sequence length="117" mass="13344">MYMYSFVSFILEKVTKQVAHFMEVTSYNDQKPTTTQPSERGAGYSIHIGQSLHITIGWVVVCDILPVQRYQSANNLLNYLGSQTDEKAKMAAIWLPSDPTPTYQDVLSSSRPRLWKK</sequence>
<keyword evidence="2" id="KW-1185">Reference proteome</keyword>